<keyword evidence="8" id="KW-0282">Flagellum</keyword>
<comment type="similarity">
    <text evidence="1 5">Belongs to the FliD family.</text>
</comment>
<feature type="domain" description="Flagellar hook-associated protein 2 N-terminal" evidence="6">
    <location>
        <begin position="10"/>
        <end position="119"/>
    </location>
</feature>
<comment type="subcellular location">
    <subcellularLocation>
        <location evidence="5">Secreted</location>
    </subcellularLocation>
    <subcellularLocation>
        <location evidence="5">Bacterial flagellum</location>
    </subcellularLocation>
</comment>
<keyword evidence="8" id="KW-0966">Cell projection</keyword>
<evidence type="ECO:0000259" key="6">
    <source>
        <dbReference type="Pfam" id="PF02465"/>
    </source>
</evidence>
<keyword evidence="9" id="KW-1185">Reference proteome</keyword>
<protein>
    <recommendedName>
        <fullName evidence="5">Flagellar hook-associated protein 2</fullName>
        <shortName evidence="5">HAP2</shortName>
    </recommendedName>
    <alternativeName>
        <fullName evidence="5">Flagellar cap protein</fullName>
    </alternativeName>
</protein>
<accession>A0ABU9VUS3</accession>
<keyword evidence="8" id="KW-0969">Cilium</keyword>
<keyword evidence="5" id="KW-0964">Secreted</keyword>
<evidence type="ECO:0000256" key="5">
    <source>
        <dbReference type="RuleBase" id="RU362066"/>
    </source>
</evidence>
<dbReference type="PANTHER" id="PTHR30288:SF0">
    <property type="entry name" value="FLAGELLAR HOOK-ASSOCIATED PROTEIN 2"/>
    <property type="match status" value="1"/>
</dbReference>
<dbReference type="InterPro" id="IPR010809">
    <property type="entry name" value="FliD_C"/>
</dbReference>
<comment type="subunit">
    <text evidence="2 5">Homopentamer.</text>
</comment>
<keyword evidence="4 5" id="KW-0975">Bacterial flagellum</keyword>
<comment type="caution">
    <text evidence="8">The sequence shown here is derived from an EMBL/GenBank/DDBJ whole genome shotgun (WGS) entry which is preliminary data.</text>
</comment>
<reference evidence="8 9" key="1">
    <citation type="submission" date="2024-04" db="EMBL/GenBank/DDBJ databases">
        <title>Genome sequencing and metabolic network reconstruction of aminoacids and betaine degradation by Anoxynatronum sibiricum.</title>
        <authorList>
            <person name="Detkova E.N."/>
            <person name="Boltjanskaja Y.V."/>
            <person name="Mardanov A.V."/>
            <person name="Kevbrin V."/>
        </authorList>
    </citation>
    <scope>NUCLEOTIDE SEQUENCE [LARGE SCALE GENOMIC DNA]</scope>
    <source>
        <strain evidence="8 9">Z-7981</strain>
    </source>
</reference>
<evidence type="ECO:0000256" key="4">
    <source>
        <dbReference type="ARBA" id="ARBA00023143"/>
    </source>
</evidence>
<dbReference type="Pfam" id="PF02465">
    <property type="entry name" value="FliD_N"/>
    <property type="match status" value="1"/>
</dbReference>
<sequence>MTMRLGGLASGIDVQGMIDQMMRVERMKVDRYLQQEQRTQWRQEGLHDMTKNLANFLLDSRKSFGLTQVSYTGQFRATNVEQFNWVKSARSSNTTAVTATANANAMQGTHQVQVKQLAEVARTNSLNLKDVQVGGEDLLKADGYTFNLSGEETHNLVINDKNFTVRAGESVFALVNQINRATDADGKSLGLSASYDREVGSLMLSTRSTGASQKINIGGGGIGADIFAEGNRLKNGKDAEITFNGLDVKRNTNNISIYGINLNLKETTLVEGTTDEYATININVSTNVDGIVDKIKGFVDQYNEMLDLIGGKTGEAYHQSYAPLTDEQKLSMTEKDIEKWEEKSKSGLLRNDETLTRMVQNMRSLLYEKVENTTGTFNQITQIGITTGNFRDGGRLVIDEDKLREAIAADADGVMNLIFKTSDATDSKERSQNSGLYQRINDEVVIGMKDLVRRGGTGENASLYRSVQGNMLIDFVTKNSSRSLIDRELSTLNTRIAREEQVLFRKEEAYWKRFTAMEKAMSEMNSQGNWLGAQMGAMFG</sequence>
<keyword evidence="3" id="KW-0175">Coiled coil</keyword>
<dbReference type="EMBL" id="JBCITM010000009">
    <property type="protein sequence ID" value="MEN1760748.1"/>
    <property type="molecule type" value="Genomic_DNA"/>
</dbReference>
<comment type="function">
    <text evidence="5">Required for morphogenesis and for the elongation of the flagellar filament by facilitating polymerization of the flagellin monomers at the tip of growing filament. Forms a capping structure, which prevents flagellin subunits (transported through the central channel of the flagellum) from leaking out without polymerization at the distal end.</text>
</comment>
<dbReference type="Pfam" id="PF07195">
    <property type="entry name" value="FliD_C"/>
    <property type="match status" value="1"/>
</dbReference>
<evidence type="ECO:0000313" key="8">
    <source>
        <dbReference type="EMBL" id="MEN1760748.1"/>
    </source>
</evidence>
<evidence type="ECO:0000259" key="7">
    <source>
        <dbReference type="Pfam" id="PF07195"/>
    </source>
</evidence>
<evidence type="ECO:0000256" key="2">
    <source>
        <dbReference type="ARBA" id="ARBA00011255"/>
    </source>
</evidence>
<dbReference type="InterPro" id="IPR040026">
    <property type="entry name" value="FliD"/>
</dbReference>
<organism evidence="8 9">
    <name type="scientific">Anoxynatronum sibiricum</name>
    <dbReference type="NCBI Taxonomy" id="210623"/>
    <lineage>
        <taxon>Bacteria</taxon>
        <taxon>Bacillati</taxon>
        <taxon>Bacillota</taxon>
        <taxon>Clostridia</taxon>
        <taxon>Eubacteriales</taxon>
        <taxon>Clostridiaceae</taxon>
        <taxon>Anoxynatronum</taxon>
    </lineage>
</organism>
<evidence type="ECO:0000313" key="9">
    <source>
        <dbReference type="Proteomes" id="UP001407405"/>
    </source>
</evidence>
<evidence type="ECO:0000256" key="3">
    <source>
        <dbReference type="ARBA" id="ARBA00023054"/>
    </source>
</evidence>
<dbReference type="PANTHER" id="PTHR30288">
    <property type="entry name" value="FLAGELLAR CAP/ASSEMBLY PROTEIN FLID"/>
    <property type="match status" value="1"/>
</dbReference>
<dbReference type="RefSeq" id="WP_343186075.1">
    <property type="nucleotide sequence ID" value="NZ_JBCITM010000009.1"/>
</dbReference>
<name>A0ABU9VUS3_9CLOT</name>
<dbReference type="InterPro" id="IPR003481">
    <property type="entry name" value="FliD_N"/>
</dbReference>
<evidence type="ECO:0000256" key="1">
    <source>
        <dbReference type="ARBA" id="ARBA00009764"/>
    </source>
</evidence>
<gene>
    <name evidence="8" type="primary">fliD</name>
    <name evidence="8" type="ORF">AAIG11_09700</name>
</gene>
<dbReference type="Proteomes" id="UP001407405">
    <property type="component" value="Unassembled WGS sequence"/>
</dbReference>
<proteinExistence type="inferred from homology"/>
<feature type="domain" description="Flagellar hook-associated protein 2 C-terminal" evidence="7">
    <location>
        <begin position="236"/>
        <end position="526"/>
    </location>
</feature>